<proteinExistence type="predicted"/>
<organism evidence="1">
    <name type="scientific">Nothobranchius kadleci</name>
    <name type="common">African annual killifish</name>
    <dbReference type="NCBI Taxonomy" id="1051664"/>
    <lineage>
        <taxon>Eukaryota</taxon>
        <taxon>Metazoa</taxon>
        <taxon>Chordata</taxon>
        <taxon>Craniata</taxon>
        <taxon>Vertebrata</taxon>
        <taxon>Euteleostomi</taxon>
        <taxon>Actinopterygii</taxon>
        <taxon>Neopterygii</taxon>
        <taxon>Teleostei</taxon>
        <taxon>Neoteleostei</taxon>
        <taxon>Acanthomorphata</taxon>
        <taxon>Ovalentaria</taxon>
        <taxon>Atherinomorphae</taxon>
        <taxon>Cyprinodontiformes</taxon>
        <taxon>Nothobranchiidae</taxon>
        <taxon>Nothobranchius</taxon>
    </lineage>
</organism>
<evidence type="ECO:0000313" key="1">
    <source>
        <dbReference type="EMBL" id="SBQ30428.1"/>
    </source>
</evidence>
<dbReference type="EMBL" id="HAEA01001948">
    <property type="protein sequence ID" value="SBQ30428.1"/>
    <property type="molecule type" value="Transcribed_RNA"/>
</dbReference>
<dbReference type="AlphaFoldDB" id="A0A1A8DAL7"/>
<feature type="non-terminal residue" evidence="1">
    <location>
        <position position="1"/>
    </location>
</feature>
<protein>
    <submittedName>
        <fullName evidence="1">Uncharacterized protein</fullName>
    </submittedName>
</protein>
<reference evidence="1" key="2">
    <citation type="submission" date="2016-06" db="EMBL/GenBank/DDBJ databases">
        <title>The genome of a short-lived fish provides insights into sex chromosome evolution and the genetic control of aging.</title>
        <authorList>
            <person name="Reichwald K."/>
            <person name="Felder M."/>
            <person name="Petzold A."/>
            <person name="Koch P."/>
            <person name="Groth M."/>
            <person name="Platzer M."/>
        </authorList>
    </citation>
    <scope>NUCLEOTIDE SEQUENCE</scope>
    <source>
        <tissue evidence="1">Brain</tissue>
    </source>
</reference>
<sequence>SSKSPPDHHTSTTMFDGWYDVLLSFTLTHTGTRPSKNFHFSYVNSRDSFLNGPGTINVYLFNVRQDFEDFWSFFCDVLLFEIL</sequence>
<reference evidence="1" key="1">
    <citation type="submission" date="2016-05" db="EMBL/GenBank/DDBJ databases">
        <authorList>
            <person name="Lavstsen T."/>
            <person name="Jespersen J.S."/>
        </authorList>
    </citation>
    <scope>NUCLEOTIDE SEQUENCE</scope>
    <source>
        <tissue evidence="1">Brain</tissue>
    </source>
</reference>
<name>A0A1A8DAL7_NOTKA</name>
<gene>
    <name evidence="1" type="primary">Nfu_g_1_024721</name>
</gene>
<accession>A0A1A8DAL7</accession>
<feature type="non-terminal residue" evidence="1">
    <location>
        <position position="83"/>
    </location>
</feature>